<evidence type="ECO:0000313" key="8">
    <source>
        <dbReference type="Proteomes" id="UP001498398"/>
    </source>
</evidence>
<dbReference type="InterPro" id="IPR015422">
    <property type="entry name" value="PyrdxlP-dep_Trfase_small"/>
</dbReference>
<keyword evidence="5 6" id="KW-0456">Lyase</keyword>
<dbReference type="Gene3D" id="3.40.640.10">
    <property type="entry name" value="Type I PLP-dependent aspartate aminotransferase-like (Major domain)"/>
    <property type="match status" value="1"/>
</dbReference>
<comment type="cofactor">
    <cofactor evidence="1 6">
        <name>pyridoxal 5'-phosphate</name>
        <dbReference type="ChEBI" id="CHEBI:597326"/>
    </cofactor>
</comment>
<dbReference type="Gene3D" id="3.90.1150.10">
    <property type="entry name" value="Aspartate Aminotransferase, domain 1"/>
    <property type="match status" value="1"/>
</dbReference>
<comment type="caution">
    <text evidence="7">The sequence shown here is derived from an EMBL/GenBank/DDBJ whole genome shotgun (WGS) entry which is preliminary data.</text>
</comment>
<evidence type="ECO:0000313" key="7">
    <source>
        <dbReference type="EMBL" id="KAK7473009.1"/>
    </source>
</evidence>
<name>A0ABR1K6G1_9AGAR</name>
<gene>
    <name evidence="7" type="ORF">VKT23_001113</name>
</gene>
<reference evidence="7 8" key="1">
    <citation type="submission" date="2024-01" db="EMBL/GenBank/DDBJ databases">
        <title>A draft genome for the cacao thread blight pathogen Marasmiellus scandens.</title>
        <authorList>
            <person name="Baruah I.K."/>
            <person name="Leung J."/>
            <person name="Bukari Y."/>
            <person name="Amoako-Attah I."/>
            <person name="Meinhardt L.W."/>
            <person name="Bailey B.A."/>
            <person name="Cohen S.P."/>
        </authorList>
    </citation>
    <scope>NUCLEOTIDE SEQUENCE [LARGE SCALE GENOMIC DNA]</scope>
    <source>
        <strain evidence="7 8">GH-19</strain>
    </source>
</reference>
<dbReference type="Pfam" id="PF00282">
    <property type="entry name" value="Pyridoxal_deC"/>
    <property type="match status" value="1"/>
</dbReference>
<dbReference type="InterPro" id="IPR010977">
    <property type="entry name" value="Aromatic_deC"/>
</dbReference>
<accession>A0ABR1K6G1</accession>
<evidence type="ECO:0000256" key="5">
    <source>
        <dbReference type="ARBA" id="ARBA00023239"/>
    </source>
</evidence>
<dbReference type="InterPro" id="IPR015424">
    <property type="entry name" value="PyrdxlP-dep_Trfase"/>
</dbReference>
<dbReference type="InterPro" id="IPR021115">
    <property type="entry name" value="Pyridoxal-P_BS"/>
</dbReference>
<evidence type="ECO:0000256" key="6">
    <source>
        <dbReference type="RuleBase" id="RU000382"/>
    </source>
</evidence>
<dbReference type="SUPFAM" id="SSF53383">
    <property type="entry name" value="PLP-dependent transferases"/>
    <property type="match status" value="1"/>
</dbReference>
<dbReference type="Proteomes" id="UP001498398">
    <property type="component" value="Unassembled WGS sequence"/>
</dbReference>
<evidence type="ECO:0000256" key="3">
    <source>
        <dbReference type="ARBA" id="ARBA00022793"/>
    </source>
</evidence>
<dbReference type="PANTHER" id="PTHR11999:SF70">
    <property type="entry name" value="MIP05841P"/>
    <property type="match status" value="1"/>
</dbReference>
<keyword evidence="8" id="KW-1185">Reference proteome</keyword>
<dbReference type="Gene3D" id="1.20.1340.10">
    <property type="entry name" value="dopa decarboxylase, N-terminal domain"/>
    <property type="match status" value="1"/>
</dbReference>
<keyword evidence="4 6" id="KW-0663">Pyridoxal phosphate</keyword>
<protein>
    <recommendedName>
        <fullName evidence="9">Aromatic-L-amino-acid decarboxylase</fullName>
    </recommendedName>
</protein>
<organism evidence="7 8">
    <name type="scientific">Marasmiellus scandens</name>
    <dbReference type="NCBI Taxonomy" id="2682957"/>
    <lineage>
        <taxon>Eukaryota</taxon>
        <taxon>Fungi</taxon>
        <taxon>Dikarya</taxon>
        <taxon>Basidiomycota</taxon>
        <taxon>Agaricomycotina</taxon>
        <taxon>Agaricomycetes</taxon>
        <taxon>Agaricomycetidae</taxon>
        <taxon>Agaricales</taxon>
        <taxon>Marasmiineae</taxon>
        <taxon>Omphalotaceae</taxon>
        <taxon>Marasmiellus</taxon>
    </lineage>
</organism>
<keyword evidence="3" id="KW-0210">Decarboxylase</keyword>
<dbReference type="InterPro" id="IPR002129">
    <property type="entry name" value="PyrdxlP-dep_de-COase"/>
</dbReference>
<dbReference type="PROSITE" id="PS00392">
    <property type="entry name" value="DDC_GAD_HDC_YDC"/>
    <property type="match status" value="1"/>
</dbReference>
<evidence type="ECO:0008006" key="9">
    <source>
        <dbReference type="Google" id="ProtNLM"/>
    </source>
</evidence>
<comment type="similarity">
    <text evidence="2 6">Belongs to the group II decarboxylase family.</text>
</comment>
<evidence type="ECO:0000256" key="4">
    <source>
        <dbReference type="ARBA" id="ARBA00022898"/>
    </source>
</evidence>
<dbReference type="PANTHER" id="PTHR11999">
    <property type="entry name" value="GROUP II PYRIDOXAL-5-PHOSPHATE DECARBOXYLASE"/>
    <property type="match status" value="1"/>
</dbReference>
<sequence length="500" mass="55791">MDIEQFRKAGYQAIDRICEYYYSLQQSKFPVVSEVEPGYLKPLLPPTAPEVGEDIQVIADDYQKFIVPGYTHWQHPSFFAYFPAGFSFEGLLGDLYASSVSNPGFNWIASPSCTELETIVLDWAAHMFGLDPVFLNSSGKGGACFQNTASEGALVAIIAARSAFTARFPDAKLEELVIYTTTQTHSLGVKAAMILGLSVIALEVKREDDFSLRGATLRAALEEDKKKGLKPFILIATVGTTSSGAVDNLAEIKEVARDYPELKIHVDAAWAGMSLVCPEYRDKCYLNEINEIADSFCTNFHKWGLTNFDASPLWVRDRNYLTEALDFTPPFLRTAQGDAGTVIDYRNWHLGLGRRYRSVKLWFVLRGYGVEGFQKNIRKTVALNKRFVEHVSSSNLFKLVAPPSLALSVFRLEPTVTNAPIPEEDLNSLNKLFYGRITARKEILLTQTVLDGSFCIRFSVGSPRTCEEHVDKAFEILTHEANLAMEAWKQTVVLGQVGQD</sequence>
<evidence type="ECO:0000256" key="2">
    <source>
        <dbReference type="ARBA" id="ARBA00009533"/>
    </source>
</evidence>
<dbReference type="PRINTS" id="PR00800">
    <property type="entry name" value="YHDCRBOXLASE"/>
</dbReference>
<proteinExistence type="inferred from homology"/>
<dbReference type="InterPro" id="IPR015421">
    <property type="entry name" value="PyrdxlP-dep_Trfase_major"/>
</dbReference>
<evidence type="ECO:0000256" key="1">
    <source>
        <dbReference type="ARBA" id="ARBA00001933"/>
    </source>
</evidence>
<dbReference type="EMBL" id="JBANRG010000001">
    <property type="protein sequence ID" value="KAK7473009.1"/>
    <property type="molecule type" value="Genomic_DNA"/>
</dbReference>